<evidence type="ECO:0000256" key="4">
    <source>
        <dbReference type="PROSITE-ProRule" id="PRU00335"/>
    </source>
</evidence>
<dbReference type="PRINTS" id="PR00455">
    <property type="entry name" value="HTHTETR"/>
</dbReference>
<dbReference type="Pfam" id="PF00440">
    <property type="entry name" value="TetR_N"/>
    <property type="match status" value="1"/>
</dbReference>
<evidence type="ECO:0000313" key="7">
    <source>
        <dbReference type="Proteomes" id="UP000294257"/>
    </source>
</evidence>
<protein>
    <submittedName>
        <fullName evidence="6">TetR family transcriptional regulator</fullName>
    </submittedName>
</protein>
<dbReference type="PROSITE" id="PS01081">
    <property type="entry name" value="HTH_TETR_1"/>
    <property type="match status" value="1"/>
</dbReference>
<dbReference type="Pfam" id="PF17928">
    <property type="entry name" value="TetR_C_22"/>
    <property type="match status" value="1"/>
</dbReference>
<dbReference type="Proteomes" id="UP000294257">
    <property type="component" value="Unassembled WGS sequence"/>
</dbReference>
<dbReference type="InterPro" id="IPR041674">
    <property type="entry name" value="TetR_C_22"/>
</dbReference>
<dbReference type="InterPro" id="IPR009057">
    <property type="entry name" value="Homeodomain-like_sf"/>
</dbReference>
<dbReference type="InterPro" id="IPR001647">
    <property type="entry name" value="HTH_TetR"/>
</dbReference>
<dbReference type="PROSITE" id="PS50977">
    <property type="entry name" value="HTH_TETR_2"/>
    <property type="match status" value="1"/>
</dbReference>
<name>A0A4Q7KMI6_9PSEU</name>
<dbReference type="RefSeq" id="WP_242613437.1">
    <property type="nucleotide sequence ID" value="NZ_SGWQ01000005.1"/>
</dbReference>
<accession>A0A4Q7KMI6</accession>
<feature type="DNA-binding region" description="H-T-H motif" evidence="4">
    <location>
        <begin position="40"/>
        <end position="59"/>
    </location>
</feature>
<dbReference type="GO" id="GO:0003700">
    <property type="term" value="F:DNA-binding transcription factor activity"/>
    <property type="evidence" value="ECO:0007669"/>
    <property type="project" value="TreeGrafter"/>
</dbReference>
<dbReference type="AlphaFoldDB" id="A0A4Q7KMI6"/>
<keyword evidence="7" id="KW-1185">Reference proteome</keyword>
<keyword evidence="3" id="KW-0804">Transcription</keyword>
<evidence type="ECO:0000313" key="6">
    <source>
        <dbReference type="EMBL" id="RZS37524.1"/>
    </source>
</evidence>
<dbReference type="InterPro" id="IPR023772">
    <property type="entry name" value="DNA-bd_HTH_TetR-type_CS"/>
</dbReference>
<dbReference type="GO" id="GO:0000976">
    <property type="term" value="F:transcription cis-regulatory region binding"/>
    <property type="evidence" value="ECO:0007669"/>
    <property type="project" value="TreeGrafter"/>
</dbReference>
<dbReference type="EMBL" id="SGWQ01000005">
    <property type="protein sequence ID" value="RZS37524.1"/>
    <property type="molecule type" value="Genomic_DNA"/>
</dbReference>
<gene>
    <name evidence="6" type="ORF">EV193_10579</name>
</gene>
<evidence type="ECO:0000256" key="3">
    <source>
        <dbReference type="ARBA" id="ARBA00023163"/>
    </source>
</evidence>
<keyword evidence="2 4" id="KW-0238">DNA-binding</keyword>
<comment type="caution">
    <text evidence="6">The sequence shown here is derived from an EMBL/GenBank/DDBJ whole genome shotgun (WGS) entry which is preliminary data.</text>
</comment>
<dbReference type="InterPro" id="IPR050109">
    <property type="entry name" value="HTH-type_TetR-like_transc_reg"/>
</dbReference>
<evidence type="ECO:0000256" key="2">
    <source>
        <dbReference type="ARBA" id="ARBA00023125"/>
    </source>
</evidence>
<evidence type="ECO:0000259" key="5">
    <source>
        <dbReference type="PROSITE" id="PS50977"/>
    </source>
</evidence>
<dbReference type="PANTHER" id="PTHR30055">
    <property type="entry name" value="HTH-TYPE TRANSCRIPTIONAL REGULATOR RUTR"/>
    <property type="match status" value="1"/>
</dbReference>
<keyword evidence="1" id="KW-0805">Transcription regulation</keyword>
<organism evidence="6 7">
    <name type="scientific">Herbihabitans rhizosphaerae</name>
    <dbReference type="NCBI Taxonomy" id="1872711"/>
    <lineage>
        <taxon>Bacteria</taxon>
        <taxon>Bacillati</taxon>
        <taxon>Actinomycetota</taxon>
        <taxon>Actinomycetes</taxon>
        <taxon>Pseudonocardiales</taxon>
        <taxon>Pseudonocardiaceae</taxon>
        <taxon>Herbihabitans</taxon>
    </lineage>
</organism>
<dbReference type="Gene3D" id="1.10.357.10">
    <property type="entry name" value="Tetracycline Repressor, domain 2"/>
    <property type="match status" value="1"/>
</dbReference>
<proteinExistence type="predicted"/>
<dbReference type="PANTHER" id="PTHR30055:SF151">
    <property type="entry name" value="TRANSCRIPTIONAL REGULATORY PROTEIN"/>
    <property type="match status" value="1"/>
</dbReference>
<reference evidence="6 7" key="1">
    <citation type="submission" date="2019-02" db="EMBL/GenBank/DDBJ databases">
        <title>Genomic Encyclopedia of Type Strains, Phase IV (KMG-IV): sequencing the most valuable type-strain genomes for metagenomic binning, comparative biology and taxonomic classification.</title>
        <authorList>
            <person name="Goeker M."/>
        </authorList>
    </citation>
    <scope>NUCLEOTIDE SEQUENCE [LARGE SCALE GENOMIC DNA]</scope>
    <source>
        <strain evidence="6 7">DSM 101727</strain>
    </source>
</reference>
<dbReference type="SUPFAM" id="SSF46689">
    <property type="entry name" value="Homeodomain-like"/>
    <property type="match status" value="1"/>
</dbReference>
<feature type="domain" description="HTH tetR-type" evidence="5">
    <location>
        <begin position="17"/>
        <end position="77"/>
    </location>
</feature>
<evidence type="ECO:0000256" key="1">
    <source>
        <dbReference type="ARBA" id="ARBA00023015"/>
    </source>
</evidence>
<sequence length="202" mass="22829">MASPTPLRRQPVQQRSARRVEKMLQACASLIDDLGYDGVTTTLIAEKAGVAVGSLYQFFPDKRAVVQALTQRNLDHYIRTTSERLDTIELEHWWDAVDVCLDAYVELHRTVPAFARIRFGDVVDLRLIDEERENNTVVADRLIELLATRFNVPREEVATQMAVAVAVADGVLNLAFRDHVLPEDTVVNETRKIIRAYLSGQL</sequence>